<comment type="caution">
    <text evidence="3">The sequence shown here is derived from an EMBL/GenBank/DDBJ whole genome shotgun (WGS) entry which is preliminary data.</text>
</comment>
<evidence type="ECO:0000313" key="4">
    <source>
        <dbReference type="Proteomes" id="UP000195570"/>
    </source>
</evidence>
<feature type="transmembrane region" description="Helical" evidence="2">
    <location>
        <begin position="651"/>
        <end position="672"/>
    </location>
</feature>
<evidence type="ECO:0008006" key="5">
    <source>
        <dbReference type="Google" id="ProtNLM"/>
    </source>
</evidence>
<organism evidence="3 4">
    <name type="scientific">Trypanosoma equiperdum</name>
    <dbReference type="NCBI Taxonomy" id="5694"/>
    <lineage>
        <taxon>Eukaryota</taxon>
        <taxon>Discoba</taxon>
        <taxon>Euglenozoa</taxon>
        <taxon>Kinetoplastea</taxon>
        <taxon>Metakinetoplastina</taxon>
        <taxon>Trypanosomatida</taxon>
        <taxon>Trypanosomatidae</taxon>
        <taxon>Trypanosoma</taxon>
    </lineage>
</organism>
<dbReference type="AlphaFoldDB" id="A0A1G4I234"/>
<keyword evidence="2" id="KW-1133">Transmembrane helix</keyword>
<evidence type="ECO:0000313" key="3">
    <source>
        <dbReference type="EMBL" id="SCU65869.1"/>
    </source>
</evidence>
<evidence type="ECO:0000256" key="1">
    <source>
        <dbReference type="SAM" id="MobiDB-lite"/>
    </source>
</evidence>
<name>A0A1G4I234_TRYEQ</name>
<dbReference type="PANTHER" id="PTHR12127">
    <property type="entry name" value="MUCOLIPIN"/>
    <property type="match status" value="1"/>
</dbReference>
<protein>
    <recommendedName>
        <fullName evidence="5">Polycystin cation channel PKD1/PKD2 domain-containing protein</fullName>
    </recommendedName>
</protein>
<feature type="region of interest" description="Disordered" evidence="1">
    <location>
        <begin position="447"/>
        <end position="479"/>
    </location>
</feature>
<accession>A0A1G4I234</accession>
<feature type="compositionally biased region" description="Low complexity" evidence="1">
    <location>
        <begin position="278"/>
        <end position="287"/>
    </location>
</feature>
<dbReference type="GO" id="GO:0016020">
    <property type="term" value="C:membrane"/>
    <property type="evidence" value="ECO:0007669"/>
    <property type="project" value="TreeGrafter"/>
</dbReference>
<feature type="transmembrane region" description="Helical" evidence="2">
    <location>
        <begin position="74"/>
        <end position="94"/>
    </location>
</feature>
<reference evidence="3" key="1">
    <citation type="submission" date="2016-09" db="EMBL/GenBank/DDBJ databases">
        <authorList>
            <person name="Hebert L."/>
            <person name="Moumen B."/>
        </authorList>
    </citation>
    <scope>NUCLEOTIDE SEQUENCE [LARGE SCALE GENOMIC DNA]</scope>
    <source>
        <strain evidence="3">OVI</strain>
    </source>
</reference>
<dbReference type="GeneID" id="92374183"/>
<feature type="transmembrane region" description="Helical" evidence="2">
    <location>
        <begin position="618"/>
        <end position="639"/>
    </location>
</feature>
<dbReference type="EMBL" id="CZPT02000444">
    <property type="protein sequence ID" value="SCU65869.1"/>
    <property type="molecule type" value="Genomic_DNA"/>
</dbReference>
<proteinExistence type="predicted"/>
<keyword evidence="2" id="KW-0812">Transmembrane</keyword>
<dbReference type="RefSeq" id="XP_067077390.1">
    <property type="nucleotide sequence ID" value="XM_067221289.1"/>
</dbReference>
<dbReference type="VEuPathDB" id="TriTrypDB:TEOVI_000024300"/>
<feature type="transmembrane region" description="Helical" evidence="2">
    <location>
        <begin position="544"/>
        <end position="568"/>
    </location>
</feature>
<evidence type="ECO:0000256" key="2">
    <source>
        <dbReference type="SAM" id="Phobius"/>
    </source>
</evidence>
<feature type="region of interest" description="Disordered" evidence="1">
    <location>
        <begin position="255"/>
        <end position="294"/>
    </location>
</feature>
<keyword evidence="2" id="KW-0472">Membrane</keyword>
<feature type="transmembrane region" description="Helical" evidence="2">
    <location>
        <begin position="684"/>
        <end position="708"/>
    </location>
</feature>
<dbReference type="PANTHER" id="PTHR12127:SF7">
    <property type="entry name" value="SD02261P"/>
    <property type="match status" value="1"/>
</dbReference>
<feature type="transmembrane region" description="Helical" evidence="2">
    <location>
        <begin position="580"/>
        <end position="598"/>
    </location>
</feature>
<sequence>MFGSSLSAWSRSDGVDSTSGSDAMCRPLLYTRRDSKGAEERMNGRDGVRREHSASIGSATTDLLFMGRPLPHRFIVSWLMLVGILVLSLAYHVPSYTTSYVKRKAVLGHFLADDYLGKESGDIVRLPTVFVHNRKDLFSRIEDFVAAFYELAAAAEAELKYHYYMSAATGKGTEFLRYILNGETPQRVEEMDRILTKEMNNLADTSEAETVTINAVTPVKMDVELFAFGSREHIGPSDTKIFSVTLTEEDPLGPFASEYRDWSNGSSKTNDGEEEYSSRYSRAETSSGNVLDSPPNIRINTACAPRLSTLSGKYYSPCRRQIKGDAATNADVFFFSLTDNVRSIRLRGTLPQVIAKLTDGSLSTSGFSMIIYQWTIEVKFFFHRGGYVETTYNIISTAKHIQPRIHPRFLLTSVMFLLALLDMAIRFRALKSAISFRREAAAEKSREGGYSLPRAREGVGSGRKCHSEGTDVESSPSEIDGADSDRGVTMLIVKSLKRWVRHHADQWIMHRTSRPGARDSGPVGFMNMYEQWHHRLQEKGGDGWHFVGLVADLLILLYVSLFSVRLFGVQLSCFFDAVENMTLGVAAFFVCVNLLSQSRYFPEMYFNVQAMLRLISKLFLGMLSILPMFIGFVLFYCMVFGPHSDGRFTDVNYSFMTLYFMMFGDALVPAIASAGGSSFSLATFLANTVTVVYILLVIIALNLAMSITQYQWVRQRRKIGGKDTLLTFRTREDVRVEVLEDITDSIEVLLQLEATEVSAREKKTRSDVAASDSSAVSV</sequence>
<dbReference type="Proteomes" id="UP000195570">
    <property type="component" value="Unassembled WGS sequence"/>
</dbReference>
<feature type="region of interest" description="Disordered" evidence="1">
    <location>
        <begin position="1"/>
        <end position="20"/>
    </location>
</feature>
<feature type="transmembrane region" description="Helical" evidence="2">
    <location>
        <begin position="409"/>
        <end position="429"/>
    </location>
</feature>
<keyword evidence="4" id="KW-1185">Reference proteome</keyword>
<dbReference type="InterPro" id="IPR039031">
    <property type="entry name" value="Mucolipin"/>
</dbReference>
<gene>
    <name evidence="3" type="ORF">TEOVI_000024300</name>
</gene>
<dbReference type="GO" id="GO:0072345">
    <property type="term" value="F:NAADP-sensitive calcium-release channel activity"/>
    <property type="evidence" value="ECO:0007669"/>
    <property type="project" value="TreeGrafter"/>
</dbReference>